<dbReference type="PROSITE" id="PS51470">
    <property type="entry name" value="FG_GAP"/>
    <property type="match status" value="1"/>
</dbReference>
<gene>
    <name evidence="4" type="ORF">CTEN210_01854</name>
</gene>
<feature type="compositionally biased region" description="Basic residues" evidence="2">
    <location>
        <begin position="99"/>
        <end position="111"/>
    </location>
</feature>
<dbReference type="Proteomes" id="UP001054902">
    <property type="component" value="Unassembled WGS sequence"/>
</dbReference>
<dbReference type="SUPFAM" id="SSF50965">
    <property type="entry name" value="Galactose oxidase, central domain"/>
    <property type="match status" value="1"/>
</dbReference>
<keyword evidence="3" id="KW-1133">Transmembrane helix</keyword>
<evidence type="ECO:0000256" key="3">
    <source>
        <dbReference type="SAM" id="Phobius"/>
    </source>
</evidence>
<dbReference type="InterPro" id="IPR011043">
    <property type="entry name" value="Gal_Oxase/kelch_b-propeller"/>
</dbReference>
<evidence type="ECO:0000256" key="1">
    <source>
        <dbReference type="PROSITE-ProRule" id="PRU00803"/>
    </source>
</evidence>
<keyword evidence="3" id="KW-0472">Membrane</keyword>
<dbReference type="InterPro" id="IPR037293">
    <property type="entry name" value="Gal_Oxidase_central_sf"/>
</dbReference>
<keyword evidence="5" id="KW-1185">Reference proteome</keyword>
<reference evidence="4 5" key="1">
    <citation type="journal article" date="2021" name="Sci. Rep.">
        <title>The genome of the diatom Chaetoceros tenuissimus carries an ancient integrated fragment of an extant virus.</title>
        <authorList>
            <person name="Hongo Y."/>
            <person name="Kimura K."/>
            <person name="Takaki Y."/>
            <person name="Yoshida Y."/>
            <person name="Baba S."/>
            <person name="Kobayashi G."/>
            <person name="Nagasaki K."/>
            <person name="Hano T."/>
            <person name="Tomaru Y."/>
        </authorList>
    </citation>
    <scope>NUCLEOTIDE SEQUENCE [LARGE SCALE GENOMIC DNA]</scope>
    <source>
        <strain evidence="4 5">NIES-3715</strain>
    </source>
</reference>
<organism evidence="4 5">
    <name type="scientific">Chaetoceros tenuissimus</name>
    <dbReference type="NCBI Taxonomy" id="426638"/>
    <lineage>
        <taxon>Eukaryota</taxon>
        <taxon>Sar</taxon>
        <taxon>Stramenopiles</taxon>
        <taxon>Ochrophyta</taxon>
        <taxon>Bacillariophyta</taxon>
        <taxon>Coscinodiscophyceae</taxon>
        <taxon>Chaetocerotophycidae</taxon>
        <taxon>Chaetocerotales</taxon>
        <taxon>Chaetocerotaceae</taxon>
        <taxon>Chaetoceros</taxon>
    </lineage>
</organism>
<accession>A0AAD3H020</accession>
<dbReference type="EMBL" id="BLLK01000020">
    <property type="protein sequence ID" value="GFH45380.1"/>
    <property type="molecule type" value="Genomic_DNA"/>
</dbReference>
<evidence type="ECO:0000313" key="5">
    <source>
        <dbReference type="Proteomes" id="UP001054902"/>
    </source>
</evidence>
<dbReference type="AlphaFoldDB" id="A0AAD3H020"/>
<feature type="transmembrane region" description="Helical" evidence="3">
    <location>
        <begin position="39"/>
        <end position="60"/>
    </location>
</feature>
<dbReference type="InterPro" id="IPR013519">
    <property type="entry name" value="Int_alpha_beta-p"/>
</dbReference>
<dbReference type="Gene3D" id="2.130.10.80">
    <property type="entry name" value="Galactose oxidase/kelch, beta-propeller"/>
    <property type="match status" value="1"/>
</dbReference>
<feature type="region of interest" description="Disordered" evidence="2">
    <location>
        <begin position="96"/>
        <end position="258"/>
    </location>
</feature>
<proteinExistence type="predicted"/>
<evidence type="ECO:0000313" key="4">
    <source>
        <dbReference type="EMBL" id="GFH45380.1"/>
    </source>
</evidence>
<feature type="compositionally biased region" description="Low complexity" evidence="2">
    <location>
        <begin position="123"/>
        <end position="142"/>
    </location>
</feature>
<dbReference type="PANTHER" id="PTHR36220:SF1">
    <property type="entry name" value="GAMMA TUBULIN COMPLEX COMPONENT C-TERMINAL DOMAIN-CONTAINING PROTEIN"/>
    <property type="match status" value="1"/>
</dbReference>
<keyword evidence="3" id="KW-0812">Transmembrane</keyword>
<feature type="compositionally biased region" description="Basic and acidic residues" evidence="2">
    <location>
        <begin position="146"/>
        <end position="155"/>
    </location>
</feature>
<evidence type="ECO:0000256" key="2">
    <source>
        <dbReference type="SAM" id="MobiDB-lite"/>
    </source>
</evidence>
<protein>
    <submittedName>
        <fullName evidence="4">Uncharacterized protein</fullName>
    </submittedName>
</protein>
<feature type="compositionally biased region" description="Basic residues" evidence="2">
    <location>
        <begin position="157"/>
        <end position="175"/>
    </location>
</feature>
<comment type="caution">
    <text evidence="4">The sequence shown here is derived from an EMBL/GenBank/DDBJ whole genome shotgun (WGS) entry which is preliminary data.</text>
</comment>
<feature type="compositionally biased region" description="Gly residues" evidence="2">
    <location>
        <begin position="226"/>
        <end position="237"/>
    </location>
</feature>
<sequence>MKRFEIECNDSSCEQGFSSRIERDGTEVMSGSKARKRSVITTQMLTLAAVIVFITVGVVMHKKPLKSNGMVTTSRNLFSHRDSDNTENIFNKYKSAVAKAKKKSRPKRTQKKKIEDIPPSPAPVAISASSSTSSAVDTTASSYANRSHDCDETSKGKGGKGKGGKGKGGKGKGGKGKGGSDYDTRSFGGKGGKSSKGNKSRRLKSDKAKARNHSKGSSKGKDGYSKGKGGSSKGKGGSHCYDLDPAPAPVPSPVQTPVLQTPVQTPVLQPPTQSPPTDNGCVTWTLVADVEGENIGDYAAGIQGLKLSGNGLSLALASKFADAATGNVTDVGAVSVYEVLNGQWIMRGAPIYGADTNDLFGSSVSLSFDGNMLAVGSSNGGYVNIYDWDGSAWILRSTAGGLGADAFGMGVTLNDSGDRLVIGSHLADPNGLNDAGVVVVYEWNVNAWVQLGNPIGGAGQNDESGYAVDMNSSGDTIIIGASGHDGDTGHARVFSWDGSNWIQKGQDLDGASFGDFAGESVGINSSGDVVIVGSPYDDGIAGMDTGSVSIYEWNGSSWIIRDGPIEGGFMDDTFGLSVDINANGDIISVGGPGYDEGQASNAGHVRMYLWNGSTWDPIVQFPGEYFEDYAGTSVSLNSDGNCVAVGAEGHDNYYGDYDWNNGQARVICCLARR</sequence>
<dbReference type="PANTHER" id="PTHR36220">
    <property type="entry name" value="UNNAMED PRODUCT"/>
    <property type="match status" value="1"/>
</dbReference>
<name>A0AAD3H020_9STRA</name>
<feature type="repeat" description="FG-GAP" evidence="1">
    <location>
        <begin position="560"/>
        <end position="617"/>
    </location>
</feature>